<dbReference type="Pfam" id="PF01381">
    <property type="entry name" value="HTH_3"/>
    <property type="match status" value="1"/>
</dbReference>
<dbReference type="SUPFAM" id="SSF47413">
    <property type="entry name" value="lambda repressor-like DNA-binding domains"/>
    <property type="match status" value="1"/>
</dbReference>
<evidence type="ECO:0000313" key="2">
    <source>
        <dbReference type="EMBL" id="AVQ11682.1"/>
    </source>
</evidence>
<accession>A0A2P1QRY1</accession>
<dbReference type="CDD" id="cd00093">
    <property type="entry name" value="HTH_XRE"/>
    <property type="match status" value="1"/>
</dbReference>
<proteinExistence type="predicted"/>
<dbReference type="InterPro" id="IPR010982">
    <property type="entry name" value="Lambda_DNA-bd_dom_sf"/>
</dbReference>
<dbReference type="AlphaFoldDB" id="A0A2P1QRY1"/>
<dbReference type="PROSITE" id="PS50943">
    <property type="entry name" value="HTH_CROC1"/>
    <property type="match status" value="1"/>
</dbReference>
<reference evidence="2 3" key="1">
    <citation type="journal article" date="2015" name="Genome Announc.">
        <title>Draft Genome Sequences of Leptospira santarosai Strains U160, U164, and U233, Isolated from Asymptomatic Cattle.</title>
        <authorList>
            <person name="Kremer F.S."/>
            <person name="Eslabao M.R."/>
            <person name="Provisor M."/>
            <person name="Woloski R.D."/>
            <person name="Ramires O.V."/>
            <person name="Moreno L.Z."/>
            <person name="Moreno A.M."/>
            <person name="Hamond C."/>
            <person name="Lilenbaum W."/>
            <person name="Dellagostin O.A."/>
        </authorList>
    </citation>
    <scope>NUCLEOTIDE SEQUENCE [LARGE SCALE GENOMIC DNA]</scope>
    <source>
        <strain evidence="2 3">U160</strain>
    </source>
</reference>
<dbReference type="Proteomes" id="UP000033961">
    <property type="component" value="Chromosome I"/>
</dbReference>
<name>A0A2P1QRY1_9LEPT</name>
<protein>
    <submittedName>
        <fullName evidence="2">Bacteriophage CI repressor protein</fullName>
    </submittedName>
</protein>
<dbReference type="EMBL" id="CP027843">
    <property type="protein sequence ID" value="AVQ11682.1"/>
    <property type="molecule type" value="Genomic_DNA"/>
</dbReference>
<dbReference type="SMART" id="SM00530">
    <property type="entry name" value="HTH_XRE"/>
    <property type="match status" value="1"/>
</dbReference>
<sequence>MTDEAKRLQKFMNQLGLTQVQIANETGYSQASISRYINGRDMDMQFLLKLKEKYGANPIWFPTGEGSMFQPSPDEIQKSISAMEDLRKLHFRMQAKPILKDVIQSVDELDKVDPGGLEIIRDMIHKLLSNKKT</sequence>
<feature type="domain" description="HTH cro/C1-type" evidence="1">
    <location>
        <begin position="8"/>
        <end position="61"/>
    </location>
</feature>
<organism evidence="2 3">
    <name type="scientific">Leptospira santarosai</name>
    <dbReference type="NCBI Taxonomy" id="28183"/>
    <lineage>
        <taxon>Bacteria</taxon>
        <taxon>Pseudomonadati</taxon>
        <taxon>Spirochaetota</taxon>
        <taxon>Spirochaetia</taxon>
        <taxon>Leptospirales</taxon>
        <taxon>Leptospiraceae</taxon>
        <taxon>Leptospira</taxon>
    </lineage>
</organism>
<evidence type="ECO:0000313" key="3">
    <source>
        <dbReference type="Proteomes" id="UP000033961"/>
    </source>
</evidence>
<dbReference type="GO" id="GO:0003677">
    <property type="term" value="F:DNA binding"/>
    <property type="evidence" value="ECO:0007669"/>
    <property type="project" value="InterPro"/>
</dbReference>
<evidence type="ECO:0000259" key="1">
    <source>
        <dbReference type="PROSITE" id="PS50943"/>
    </source>
</evidence>
<dbReference type="Gene3D" id="1.10.260.40">
    <property type="entry name" value="lambda repressor-like DNA-binding domains"/>
    <property type="match status" value="1"/>
</dbReference>
<dbReference type="InterPro" id="IPR001387">
    <property type="entry name" value="Cro/C1-type_HTH"/>
</dbReference>
<gene>
    <name evidence="2" type="ORF">XB16_1350</name>
</gene>